<sequence length="339" mass="36794">MKASLKFREDQKPLFRAKIPLNIVGFPFQSGVVAGESKELSLNLSTFFDSGPSFKFAYRPNDSINPFSLVFKTGIGHFGSPISSSVTMSAEFNYVGSQNPSFFVHFKPQFGDFNIKKSLSSNFVKKIDTKTKGVVLDEDNSVELTETPMIKSGYLSDKKLFSGNKIIVLPSNSPASGMVESVLSGMELSARTTVPVRNRAMVNFRWGVRFPAEEEAAVVVGRSDRMAGIALRRIPLLVMNKIGIEHVAKDESKETKKVGQDLNYVKNADVAGACLDPDSPGGGGSEMGKYREGERGGIKNLGRRSNGDKKSSELNGFDGKDKEGNVYAELKMMGGGTGS</sequence>
<dbReference type="PANTHER" id="PTHR34285:SF3">
    <property type="entry name" value="OS08G0510800 PROTEIN"/>
    <property type="match status" value="1"/>
</dbReference>
<comment type="caution">
    <text evidence="2">The sequence shown here is derived from an EMBL/GenBank/DDBJ whole genome shotgun (WGS) entry which is preliminary data.</text>
</comment>
<accession>A0ABC8RTZ8</accession>
<organism evidence="2 3">
    <name type="scientific">Ilex paraguariensis</name>
    <name type="common">yerba mate</name>
    <dbReference type="NCBI Taxonomy" id="185542"/>
    <lineage>
        <taxon>Eukaryota</taxon>
        <taxon>Viridiplantae</taxon>
        <taxon>Streptophyta</taxon>
        <taxon>Embryophyta</taxon>
        <taxon>Tracheophyta</taxon>
        <taxon>Spermatophyta</taxon>
        <taxon>Magnoliopsida</taxon>
        <taxon>eudicotyledons</taxon>
        <taxon>Gunneridae</taxon>
        <taxon>Pentapetalae</taxon>
        <taxon>asterids</taxon>
        <taxon>campanulids</taxon>
        <taxon>Aquifoliales</taxon>
        <taxon>Aquifoliaceae</taxon>
        <taxon>Ilex</taxon>
    </lineage>
</organism>
<evidence type="ECO:0000313" key="3">
    <source>
        <dbReference type="Proteomes" id="UP001642360"/>
    </source>
</evidence>
<dbReference type="Proteomes" id="UP001642360">
    <property type="component" value="Unassembled WGS sequence"/>
</dbReference>
<feature type="region of interest" description="Disordered" evidence="1">
    <location>
        <begin position="273"/>
        <end position="322"/>
    </location>
</feature>
<dbReference type="PANTHER" id="PTHR34285">
    <property type="entry name" value="OS08G0510800 PROTEIN"/>
    <property type="match status" value="1"/>
</dbReference>
<dbReference type="AlphaFoldDB" id="A0ABC8RTZ8"/>
<gene>
    <name evidence="2" type="ORF">ILEXP_LOCUS16409</name>
</gene>
<dbReference type="EMBL" id="CAUOFW020001748">
    <property type="protein sequence ID" value="CAK9148471.1"/>
    <property type="molecule type" value="Genomic_DNA"/>
</dbReference>
<proteinExistence type="predicted"/>
<name>A0ABC8RTZ8_9AQUA</name>
<keyword evidence="3" id="KW-1185">Reference proteome</keyword>
<evidence type="ECO:0000313" key="2">
    <source>
        <dbReference type="EMBL" id="CAK9148471.1"/>
    </source>
</evidence>
<protein>
    <submittedName>
        <fullName evidence="2">Uncharacterized protein</fullName>
    </submittedName>
</protein>
<reference evidence="2 3" key="1">
    <citation type="submission" date="2024-02" db="EMBL/GenBank/DDBJ databases">
        <authorList>
            <person name="Vignale AGUSTIN F."/>
            <person name="Sosa J E."/>
            <person name="Modenutti C."/>
        </authorList>
    </citation>
    <scope>NUCLEOTIDE SEQUENCE [LARGE SCALE GENOMIC DNA]</scope>
</reference>
<evidence type="ECO:0000256" key="1">
    <source>
        <dbReference type="SAM" id="MobiDB-lite"/>
    </source>
</evidence>
<feature type="compositionally biased region" description="Basic and acidic residues" evidence="1">
    <location>
        <begin position="288"/>
        <end position="297"/>
    </location>
</feature>
<feature type="compositionally biased region" description="Basic and acidic residues" evidence="1">
    <location>
        <begin position="305"/>
        <end position="322"/>
    </location>
</feature>